<reference evidence="2 3" key="1">
    <citation type="journal article" date="2019" name="Nat. Microbiol.">
        <title>Mediterranean grassland soil C-N compound turnover is dependent on rainfall and depth, and is mediated by genomically divergent microorganisms.</title>
        <authorList>
            <person name="Diamond S."/>
            <person name="Andeer P.F."/>
            <person name="Li Z."/>
            <person name="Crits-Christoph A."/>
            <person name="Burstein D."/>
            <person name="Anantharaman K."/>
            <person name="Lane K.R."/>
            <person name="Thomas B.C."/>
            <person name="Pan C."/>
            <person name="Northen T.R."/>
            <person name="Banfield J.F."/>
        </authorList>
    </citation>
    <scope>NUCLEOTIDE SEQUENCE [LARGE SCALE GENOMIC DNA]</scope>
    <source>
        <strain evidence="2">NP_4</strain>
    </source>
</reference>
<proteinExistence type="predicted"/>
<organism evidence="2 3">
    <name type="scientific">Candidatus Segetimicrobium genomatis</name>
    <dbReference type="NCBI Taxonomy" id="2569760"/>
    <lineage>
        <taxon>Bacteria</taxon>
        <taxon>Bacillati</taxon>
        <taxon>Candidatus Sysuimicrobiota</taxon>
        <taxon>Candidatus Sysuimicrobiia</taxon>
        <taxon>Candidatus Sysuimicrobiales</taxon>
        <taxon>Candidatus Segetimicrobiaceae</taxon>
        <taxon>Candidatus Segetimicrobium</taxon>
    </lineage>
</organism>
<dbReference type="EMBL" id="VBAL01000235">
    <property type="protein sequence ID" value="TMI96883.1"/>
    <property type="molecule type" value="Genomic_DNA"/>
</dbReference>
<feature type="compositionally biased region" description="Basic and acidic residues" evidence="1">
    <location>
        <begin position="8"/>
        <end position="17"/>
    </location>
</feature>
<dbReference type="Proteomes" id="UP000319353">
    <property type="component" value="Unassembled WGS sequence"/>
</dbReference>
<sequence length="91" mass="10256">MKAGFQKRNADSPEQDRSLASMPPFKIVARGMGPDAAYTYADPVTCHCLYIGGPQQYVEYQRLATERDIAQGELWAENDGMDWGLWGGWLR</sequence>
<evidence type="ECO:0000313" key="3">
    <source>
        <dbReference type="Proteomes" id="UP000319353"/>
    </source>
</evidence>
<protein>
    <submittedName>
        <fullName evidence="2">Uncharacterized protein</fullName>
    </submittedName>
</protein>
<comment type="caution">
    <text evidence="2">The sequence shown here is derived from an EMBL/GenBank/DDBJ whole genome shotgun (WGS) entry which is preliminary data.</text>
</comment>
<evidence type="ECO:0000313" key="2">
    <source>
        <dbReference type="EMBL" id="TMI96883.1"/>
    </source>
</evidence>
<dbReference type="AlphaFoldDB" id="A0A537KME4"/>
<evidence type="ECO:0000256" key="1">
    <source>
        <dbReference type="SAM" id="MobiDB-lite"/>
    </source>
</evidence>
<accession>A0A537KME4</accession>
<name>A0A537KME4_9BACT</name>
<feature type="region of interest" description="Disordered" evidence="1">
    <location>
        <begin position="1"/>
        <end position="22"/>
    </location>
</feature>
<gene>
    <name evidence="2" type="ORF">E6H01_13590</name>
</gene>